<sequence>MLRAAVTRGTGRPAASGWPSAAAAGKTGTSDDYRDAWFAGYTPAMSCVVWVGKDDNSPLPGTGASLAAPLWARFMRAASGAGIPVEKGVTKRRVTKWRGVN</sequence>
<organism evidence="4 5">
    <name type="scientific">Cymbomonas tetramitiformis</name>
    <dbReference type="NCBI Taxonomy" id="36881"/>
    <lineage>
        <taxon>Eukaryota</taxon>
        <taxon>Viridiplantae</taxon>
        <taxon>Chlorophyta</taxon>
        <taxon>Pyramimonadophyceae</taxon>
        <taxon>Pyramimonadales</taxon>
        <taxon>Pyramimonadaceae</taxon>
        <taxon>Cymbomonas</taxon>
    </lineage>
</organism>
<dbReference type="PANTHER" id="PTHR32282:SF33">
    <property type="entry name" value="PEPTIDOGLYCAN GLYCOSYLTRANSFERASE"/>
    <property type="match status" value="1"/>
</dbReference>
<dbReference type="AlphaFoldDB" id="A0AAE0L5U5"/>
<accession>A0AAE0L5U5</accession>
<dbReference type="EMBL" id="LGRX02008796">
    <property type="protein sequence ID" value="KAK3272780.1"/>
    <property type="molecule type" value="Genomic_DNA"/>
</dbReference>
<keyword evidence="1" id="KW-0328">Glycosyltransferase</keyword>
<evidence type="ECO:0000313" key="4">
    <source>
        <dbReference type="EMBL" id="KAK3272780.1"/>
    </source>
</evidence>
<comment type="caution">
    <text evidence="4">The sequence shown here is derived from an EMBL/GenBank/DDBJ whole genome shotgun (WGS) entry which is preliminary data.</text>
</comment>
<protein>
    <recommendedName>
        <fullName evidence="6">Penicillin-binding protein transpeptidase domain-containing protein</fullName>
    </recommendedName>
</protein>
<keyword evidence="2" id="KW-0808">Transferase</keyword>
<evidence type="ECO:0008006" key="6">
    <source>
        <dbReference type="Google" id="ProtNLM"/>
    </source>
</evidence>
<evidence type="ECO:0000256" key="1">
    <source>
        <dbReference type="ARBA" id="ARBA00022676"/>
    </source>
</evidence>
<dbReference type="Proteomes" id="UP001190700">
    <property type="component" value="Unassembled WGS sequence"/>
</dbReference>
<dbReference type="GO" id="GO:0008955">
    <property type="term" value="F:peptidoglycan glycosyltransferase activity"/>
    <property type="evidence" value="ECO:0007669"/>
    <property type="project" value="TreeGrafter"/>
</dbReference>
<dbReference type="InterPro" id="IPR050396">
    <property type="entry name" value="Glycosyltr_51/Transpeptidase"/>
</dbReference>
<evidence type="ECO:0000256" key="3">
    <source>
        <dbReference type="SAM" id="MobiDB-lite"/>
    </source>
</evidence>
<reference evidence="4 5" key="1">
    <citation type="journal article" date="2015" name="Genome Biol. Evol.">
        <title>Comparative Genomics of a Bacterivorous Green Alga Reveals Evolutionary Causalities and Consequences of Phago-Mixotrophic Mode of Nutrition.</title>
        <authorList>
            <person name="Burns J.A."/>
            <person name="Paasch A."/>
            <person name="Narechania A."/>
            <person name="Kim E."/>
        </authorList>
    </citation>
    <scope>NUCLEOTIDE SEQUENCE [LARGE SCALE GENOMIC DNA]</scope>
    <source>
        <strain evidence="4 5">PLY_AMNH</strain>
    </source>
</reference>
<dbReference type="SUPFAM" id="SSF56601">
    <property type="entry name" value="beta-lactamase/transpeptidase-like"/>
    <property type="match status" value="1"/>
</dbReference>
<keyword evidence="5" id="KW-1185">Reference proteome</keyword>
<dbReference type="PANTHER" id="PTHR32282">
    <property type="entry name" value="BINDING PROTEIN TRANSPEPTIDASE, PUTATIVE-RELATED"/>
    <property type="match status" value="1"/>
</dbReference>
<evidence type="ECO:0000256" key="2">
    <source>
        <dbReference type="ARBA" id="ARBA00022679"/>
    </source>
</evidence>
<feature type="region of interest" description="Disordered" evidence="3">
    <location>
        <begin position="1"/>
        <end position="29"/>
    </location>
</feature>
<dbReference type="InterPro" id="IPR012338">
    <property type="entry name" value="Beta-lactam/transpept-like"/>
</dbReference>
<proteinExistence type="predicted"/>
<gene>
    <name evidence="4" type="ORF">CYMTET_18942</name>
</gene>
<dbReference type="Gene3D" id="3.40.710.10">
    <property type="entry name" value="DD-peptidase/beta-lactamase superfamily"/>
    <property type="match status" value="1"/>
</dbReference>
<evidence type="ECO:0000313" key="5">
    <source>
        <dbReference type="Proteomes" id="UP001190700"/>
    </source>
</evidence>
<feature type="compositionally biased region" description="Low complexity" evidence="3">
    <location>
        <begin position="13"/>
        <end position="25"/>
    </location>
</feature>
<name>A0AAE0L5U5_9CHLO</name>